<evidence type="ECO:0000256" key="2">
    <source>
        <dbReference type="ARBA" id="ARBA00038825"/>
    </source>
</evidence>
<comment type="subunit">
    <text evidence="2">Interacts with COX5B; this interaction may contribute to localize PYROXD2 to the inner face of the inner mitochondrial membrane.</text>
</comment>
<dbReference type="KEGG" id="sauh:SU9_019115"/>
<dbReference type="SUPFAM" id="SSF51905">
    <property type="entry name" value="FAD/NAD(P)-binding domain"/>
    <property type="match status" value="1"/>
</dbReference>
<dbReference type="PANTHER" id="PTHR10668:SF105">
    <property type="entry name" value="DEHYDROGENASE-RELATED"/>
    <property type="match status" value="1"/>
</dbReference>
<reference evidence="5" key="2">
    <citation type="submission" date="2021-04" db="EMBL/GenBank/DDBJ databases">
        <authorList>
            <person name="Wen M.-L."/>
            <person name="Han X.-L."/>
            <person name="Xiong J."/>
        </authorList>
    </citation>
    <scope>NUCLEOTIDE SEQUENCE</scope>
    <source>
        <strain evidence="5">AGR0001</strain>
    </source>
</reference>
<evidence type="ECO:0000259" key="4">
    <source>
        <dbReference type="Pfam" id="PF01593"/>
    </source>
</evidence>
<evidence type="ECO:0000256" key="3">
    <source>
        <dbReference type="ARBA" id="ARBA00040298"/>
    </source>
</evidence>
<evidence type="ECO:0000256" key="1">
    <source>
        <dbReference type="ARBA" id="ARBA00037217"/>
    </source>
</evidence>
<dbReference type="GO" id="GO:0016491">
    <property type="term" value="F:oxidoreductase activity"/>
    <property type="evidence" value="ECO:0007669"/>
    <property type="project" value="InterPro"/>
</dbReference>
<name>A0A8B1P476_9ACTN</name>
<reference evidence="5" key="1">
    <citation type="journal article" date="2012" name="J. Bacteriol.">
        <title>Genome Sequence of Streptomyces auratus Strain AGR0001, a Phoslactomycin-Producing Actinomycete.</title>
        <authorList>
            <person name="Han X."/>
            <person name="Li M."/>
            <person name="Ding Z."/>
            <person name="Zhao J."/>
            <person name="Ji K."/>
            <person name="Wen M."/>
            <person name="Lu T."/>
        </authorList>
    </citation>
    <scope>NUCLEOTIDE SEQUENCE</scope>
    <source>
        <strain evidence="5">AGR0001</strain>
    </source>
</reference>
<evidence type="ECO:0000313" key="6">
    <source>
        <dbReference type="Proteomes" id="UP000009036"/>
    </source>
</evidence>
<dbReference type="AlphaFoldDB" id="A0A8B1P476"/>
<dbReference type="PRINTS" id="PR00419">
    <property type="entry name" value="ADXRDTASE"/>
</dbReference>
<dbReference type="EMBL" id="CP072931">
    <property type="protein sequence ID" value="QTZ93321.1"/>
    <property type="molecule type" value="Genomic_DNA"/>
</dbReference>
<sequence>MVSADVAIVGTGPNGLAAGVVLARAGLRVELYEGADTIGGGLRTAPLFDSGVLHDLCAAVHPMAAASPFFRAFDLAARGVELLHPEISYAHPLDGGRAALAHRSLAATCEHLGPDGPRWRRLMSPLLEHSEGVVDLLLSGQRGLPRDPAAALLLASRVAVHGSGLGAARFQGQEASALLTGVAAHAVGRLPSLASGAVAMLLGHLAHGSGWPLPRGGSGRIAEAMAQDITVHGGVFHTGHTVQSLAELQGARAVLLDTSPKGFLALAGGGLPRSYARALERFRYGPGAAKVDFLVSEPIPWSDPAVGRAGTVHLGGTHAEMVRQETANARGVRTREPFVLLVDPAVTDPGRALPGKRPVWAYAHVPNGDPTDPYELVRARIERYAPGFGDTIIAHRSVPAAHYETYNPNYVGGDIGSGAMTLYQSIARPAPRIDPYRTPLPGVFLCSAATPPGPSVHGMSGYMAALSALRHCFGIRHLPNLAPTSEPFKSGRTR</sequence>
<gene>
    <name evidence="5" type="ORF">SU9_019115</name>
</gene>
<dbReference type="Proteomes" id="UP000009036">
    <property type="component" value="Chromosome"/>
</dbReference>
<protein>
    <recommendedName>
        <fullName evidence="3">Pyridine nucleotide-disulfide oxidoreductase domain-containing protein 2</fullName>
    </recommendedName>
</protein>
<evidence type="ECO:0000313" key="5">
    <source>
        <dbReference type="EMBL" id="QTZ93321.1"/>
    </source>
</evidence>
<dbReference type="Pfam" id="PF01593">
    <property type="entry name" value="Amino_oxidase"/>
    <property type="match status" value="1"/>
</dbReference>
<comment type="function">
    <text evidence="1">Probable oxidoreductase that may play a role as regulator of mitochondrial function.</text>
</comment>
<keyword evidence="6" id="KW-1185">Reference proteome</keyword>
<accession>A0A8B1P476</accession>
<dbReference type="Gene3D" id="3.40.50.720">
    <property type="entry name" value="NAD(P)-binding Rossmann-like Domain"/>
    <property type="match status" value="1"/>
</dbReference>
<dbReference type="PANTHER" id="PTHR10668">
    <property type="entry name" value="PHYTOENE DEHYDROGENASE"/>
    <property type="match status" value="1"/>
</dbReference>
<dbReference type="InterPro" id="IPR036188">
    <property type="entry name" value="FAD/NAD-bd_sf"/>
</dbReference>
<dbReference type="InterPro" id="IPR002937">
    <property type="entry name" value="Amino_oxidase"/>
</dbReference>
<organism evidence="5 6">
    <name type="scientific">Streptomyces auratus AGR0001</name>
    <dbReference type="NCBI Taxonomy" id="1160718"/>
    <lineage>
        <taxon>Bacteria</taxon>
        <taxon>Bacillati</taxon>
        <taxon>Actinomycetota</taxon>
        <taxon>Actinomycetes</taxon>
        <taxon>Kitasatosporales</taxon>
        <taxon>Streptomycetaceae</taxon>
        <taxon>Streptomyces</taxon>
    </lineage>
</organism>
<dbReference type="Gene3D" id="3.50.50.60">
    <property type="entry name" value="FAD/NAD(P)-binding domain"/>
    <property type="match status" value="1"/>
</dbReference>
<feature type="domain" description="Amine oxidase" evidence="4">
    <location>
        <begin position="15"/>
        <end position="450"/>
    </location>
</feature>
<dbReference type="OrthoDB" id="833207at2"/>
<proteinExistence type="predicted"/>